<dbReference type="EMBL" id="CP031641">
    <property type="protein sequence ID" value="AXO87787.1"/>
    <property type="molecule type" value="Genomic_DNA"/>
</dbReference>
<protein>
    <submittedName>
        <fullName evidence="1">Hemolysin</fullName>
    </submittedName>
</protein>
<dbReference type="Proteomes" id="UP000258127">
    <property type="component" value="Chromosome"/>
</dbReference>
<accession>A0AAI8K9V4</accession>
<evidence type="ECO:0000313" key="1">
    <source>
        <dbReference type="EMBL" id="AXO87787.1"/>
    </source>
</evidence>
<name>A0AAI8K9V4_9PSED</name>
<dbReference type="AlphaFoldDB" id="A0AAI8K9V4"/>
<reference evidence="1 2" key="1">
    <citation type="submission" date="2018-08" db="EMBL/GenBank/DDBJ databases">
        <authorList>
            <person name="Lee Y."/>
            <person name="Kakembo D."/>
        </authorList>
    </citation>
    <scope>NUCLEOTIDE SEQUENCE [LARGE SCALE GENOMIC DNA]</scope>
    <source>
        <strain evidence="1 2">JBCS1880</strain>
    </source>
</reference>
<sequence>MEVSRRLPIVVKITVHYQYNSVTDKACDMKITTPQQLLPVLQPGRTIE</sequence>
<gene>
    <name evidence="1" type="ORF">DZC75_07085</name>
</gene>
<proteinExistence type="predicted"/>
<keyword evidence="2" id="KW-1185">Reference proteome</keyword>
<evidence type="ECO:0000313" key="2">
    <source>
        <dbReference type="Proteomes" id="UP000258127"/>
    </source>
</evidence>
<organism evidence="1 2">
    <name type="scientific">Pseudomonas parafulva</name>
    <dbReference type="NCBI Taxonomy" id="157782"/>
    <lineage>
        <taxon>Bacteria</taxon>
        <taxon>Pseudomonadati</taxon>
        <taxon>Pseudomonadota</taxon>
        <taxon>Gammaproteobacteria</taxon>
        <taxon>Pseudomonadales</taxon>
        <taxon>Pseudomonadaceae</taxon>
        <taxon>Pseudomonas</taxon>
    </lineage>
</organism>